<evidence type="ECO:0000256" key="4">
    <source>
        <dbReference type="SAM" id="MobiDB-lite"/>
    </source>
</evidence>
<evidence type="ECO:0000313" key="5">
    <source>
        <dbReference type="EMBL" id="CAD9213109.1"/>
    </source>
</evidence>
<dbReference type="SUPFAM" id="SSF48403">
    <property type="entry name" value="Ankyrin repeat"/>
    <property type="match status" value="2"/>
</dbReference>
<accession>A0A7S1T1D2</accession>
<dbReference type="InterPro" id="IPR002110">
    <property type="entry name" value="Ankyrin_rpt"/>
</dbReference>
<feature type="repeat" description="ANK" evidence="3">
    <location>
        <begin position="288"/>
        <end position="322"/>
    </location>
</feature>
<organism evidence="5">
    <name type="scientific">Tetraselmis chuii</name>
    <dbReference type="NCBI Taxonomy" id="63592"/>
    <lineage>
        <taxon>Eukaryota</taxon>
        <taxon>Viridiplantae</taxon>
        <taxon>Chlorophyta</taxon>
        <taxon>core chlorophytes</taxon>
        <taxon>Chlorodendrophyceae</taxon>
        <taxon>Chlorodendrales</taxon>
        <taxon>Chlorodendraceae</taxon>
        <taxon>Tetraselmis</taxon>
    </lineage>
</organism>
<feature type="region of interest" description="Disordered" evidence="4">
    <location>
        <begin position="1064"/>
        <end position="1092"/>
    </location>
</feature>
<dbReference type="Pfam" id="PF12796">
    <property type="entry name" value="Ank_2"/>
    <property type="match status" value="1"/>
</dbReference>
<evidence type="ECO:0008006" key="6">
    <source>
        <dbReference type="Google" id="ProtNLM"/>
    </source>
</evidence>
<evidence type="ECO:0000256" key="2">
    <source>
        <dbReference type="ARBA" id="ARBA00023043"/>
    </source>
</evidence>
<protein>
    <recommendedName>
        <fullName evidence="6">PGG domain-containing protein</fullName>
    </recommendedName>
</protein>
<reference evidence="5" key="1">
    <citation type="submission" date="2021-01" db="EMBL/GenBank/DDBJ databases">
        <authorList>
            <person name="Corre E."/>
            <person name="Pelletier E."/>
            <person name="Niang G."/>
            <person name="Scheremetjew M."/>
            <person name="Finn R."/>
            <person name="Kale V."/>
            <person name="Holt S."/>
            <person name="Cochrane G."/>
            <person name="Meng A."/>
            <person name="Brown T."/>
            <person name="Cohen L."/>
        </authorList>
    </citation>
    <scope>NUCLEOTIDE SEQUENCE</scope>
    <source>
        <strain evidence="5">PLY429</strain>
    </source>
</reference>
<evidence type="ECO:0000256" key="1">
    <source>
        <dbReference type="ARBA" id="ARBA00022737"/>
    </source>
</evidence>
<dbReference type="PROSITE" id="PS50088">
    <property type="entry name" value="ANK_REPEAT"/>
    <property type="match status" value="2"/>
</dbReference>
<feature type="region of interest" description="Disordered" evidence="4">
    <location>
        <begin position="928"/>
        <end position="1016"/>
    </location>
</feature>
<gene>
    <name evidence="5" type="ORF">TCHU04912_LOCUS15348</name>
</gene>
<proteinExistence type="predicted"/>
<dbReference type="AlphaFoldDB" id="A0A7S1T1D2"/>
<dbReference type="EMBL" id="HBGG01029592">
    <property type="protein sequence ID" value="CAD9213109.1"/>
    <property type="molecule type" value="Transcribed_RNA"/>
</dbReference>
<dbReference type="InterPro" id="IPR036770">
    <property type="entry name" value="Ankyrin_rpt-contain_sf"/>
</dbReference>
<dbReference type="PROSITE" id="PS50297">
    <property type="entry name" value="ANK_REP_REGION"/>
    <property type="match status" value="1"/>
</dbReference>
<feature type="repeat" description="ANK" evidence="3">
    <location>
        <begin position="410"/>
        <end position="439"/>
    </location>
</feature>
<dbReference type="PANTHER" id="PTHR24198:SF165">
    <property type="entry name" value="ANKYRIN REPEAT-CONTAINING PROTEIN-RELATED"/>
    <property type="match status" value="1"/>
</dbReference>
<sequence>MVGVVDIEMRNPLHVACMHAHTNGIKEFLDAAMGNPNEPDGRQPNRALLAAFNQGDKHGLTPVHYAARECVAGFRLMLNYIPEQLLRYRHPVTSSSYLCWVAGEGLHAATECLLMLDNLPPHRYSRSPSDDTTAATKTRELHALIDGSLWLEDRRDTLTPIHKAVKSGNVKVVDHLYAYVKWKDSEQDIDADNVRNKRSWNSSIETTSATTTTAPPTTTNRRRLLTIATTLDRDTPLHVAAAASNVAMMEVLLALSRQVTHVSIDAETGRTHRHAADNTLDVDARNSNGNTPLHLLCRSPAATPTAAQVLVRAGCNLQASNGDNQHPFHLAVQSNNVPLVEDGLLSHTHDINCRDMRRRTPLHYLLLSFHAGTPTCESHHESEEKLKEHRRMASLLINQPNVDINAKDADGNTPLHFAVLTGCETVVQQLLRKVGQIDVHVCNLVGQRAIDIAVAEDRVIILKRLIAAKALVSPPRVRAAEATGQMPTPTPDELLMRAFDADHTRVARVLVDDGKISLRGLRQHNGDQRWGGMKMVEKAREGDVTFVRLLLQAGVSPSSSGEGTGSPLLEAANAGQVAVARELISHGALVGGEQHNKQLAQKILQSKLANHGGIGGTGGGDDGVGVPSRPDGHMDAEIVNMLVMGGTRLPETLMRQNKLVIDMLQKMTDKVDSVERMYSELTVTINSLPQQMRAEFQSVHDSINMMSTMMVDLELKKVPRVFVLVPDVTQRFHRLGYDYPGKEDDISRFEGIMTGIAQRRLAVHEWVQSFNWVRAAKTLRGEKMRLKLLCEKCGRPSPDHRGYKIEKPSKDLVKLLPAMQIGFKVLRVVNMATTVASFFAPGFPSIPQSHMKRIEGAIKDIRSKNTRMEFACIEDDDVGDEEQVANSLRQLEEFLARVEPPEKYPGNLNRVVMDEESVLFVCSKCLKTHKRGGKPPNAPVARRARTTTSHSNGGAPPPPPRPRKNRNRQRYRDAKFRPGGNALSESDSDGNYGKNGDGTEVEPGDHPPHVPSSNMESETVAILSNHEFEEDLDAEDGDEGHSDEAGLLEGFLSFFVLCFGGKSKEPRKRMRSNKLVQLTTPKGSPKHPKRAR</sequence>
<evidence type="ECO:0000256" key="3">
    <source>
        <dbReference type="PROSITE-ProRule" id="PRU00023"/>
    </source>
</evidence>
<keyword evidence="2 3" id="KW-0040">ANK repeat</keyword>
<name>A0A7S1T1D2_9CHLO</name>
<keyword evidence="1" id="KW-0677">Repeat</keyword>
<dbReference type="SMART" id="SM00248">
    <property type="entry name" value="ANK"/>
    <property type="match status" value="10"/>
</dbReference>
<dbReference type="PANTHER" id="PTHR24198">
    <property type="entry name" value="ANKYRIN REPEAT AND PROTEIN KINASE DOMAIN-CONTAINING PROTEIN"/>
    <property type="match status" value="1"/>
</dbReference>
<dbReference type="Gene3D" id="1.25.40.20">
    <property type="entry name" value="Ankyrin repeat-containing domain"/>
    <property type="match status" value="4"/>
</dbReference>
<dbReference type="GO" id="GO:0005737">
    <property type="term" value="C:cytoplasm"/>
    <property type="evidence" value="ECO:0007669"/>
    <property type="project" value="TreeGrafter"/>
</dbReference>